<dbReference type="InterPro" id="IPR002577">
    <property type="entry name" value="HTH_HxlR"/>
</dbReference>
<dbReference type="GO" id="GO:0003677">
    <property type="term" value="F:DNA binding"/>
    <property type="evidence" value="ECO:0007669"/>
    <property type="project" value="UniProtKB-KW"/>
</dbReference>
<dbReference type="InterPro" id="IPR036390">
    <property type="entry name" value="WH_DNA-bd_sf"/>
</dbReference>
<dbReference type="PROSITE" id="PS51118">
    <property type="entry name" value="HTH_HXLR"/>
    <property type="match status" value="1"/>
</dbReference>
<name>A0A4Q2TAV7_9HYPH</name>
<proteinExistence type="predicted"/>
<dbReference type="OrthoDB" id="9782219at2"/>
<protein>
    <submittedName>
        <fullName evidence="5">Transcriptional regulator</fullName>
    </submittedName>
</protein>
<evidence type="ECO:0000256" key="1">
    <source>
        <dbReference type="ARBA" id="ARBA00023015"/>
    </source>
</evidence>
<organism evidence="5 6">
    <name type="scientific">Ciceribacter ferrooxidans</name>
    <dbReference type="NCBI Taxonomy" id="2509717"/>
    <lineage>
        <taxon>Bacteria</taxon>
        <taxon>Pseudomonadati</taxon>
        <taxon>Pseudomonadota</taxon>
        <taxon>Alphaproteobacteria</taxon>
        <taxon>Hyphomicrobiales</taxon>
        <taxon>Rhizobiaceae</taxon>
        <taxon>Ciceribacter</taxon>
    </lineage>
</organism>
<evidence type="ECO:0000256" key="3">
    <source>
        <dbReference type="ARBA" id="ARBA00023163"/>
    </source>
</evidence>
<evidence type="ECO:0000313" key="5">
    <source>
        <dbReference type="EMBL" id="RYC14009.1"/>
    </source>
</evidence>
<feature type="domain" description="HTH hxlR-type" evidence="4">
    <location>
        <begin position="13"/>
        <end position="112"/>
    </location>
</feature>
<dbReference type="Proteomes" id="UP000291088">
    <property type="component" value="Unassembled WGS sequence"/>
</dbReference>
<evidence type="ECO:0000313" key="6">
    <source>
        <dbReference type="Proteomes" id="UP000291088"/>
    </source>
</evidence>
<evidence type="ECO:0000256" key="2">
    <source>
        <dbReference type="ARBA" id="ARBA00023125"/>
    </source>
</evidence>
<dbReference type="EMBL" id="SDVB01000216">
    <property type="protein sequence ID" value="RYC14009.1"/>
    <property type="molecule type" value="Genomic_DNA"/>
</dbReference>
<dbReference type="InterPro" id="IPR036388">
    <property type="entry name" value="WH-like_DNA-bd_sf"/>
</dbReference>
<dbReference type="AlphaFoldDB" id="A0A4Q2TAV7"/>
<keyword evidence="6" id="KW-1185">Reference proteome</keyword>
<dbReference type="PANTHER" id="PTHR33204">
    <property type="entry name" value="TRANSCRIPTIONAL REGULATOR, MARR FAMILY"/>
    <property type="match status" value="1"/>
</dbReference>
<dbReference type="SUPFAM" id="SSF46785">
    <property type="entry name" value="Winged helix' DNA-binding domain"/>
    <property type="match status" value="1"/>
</dbReference>
<dbReference type="Pfam" id="PF01638">
    <property type="entry name" value="HxlR"/>
    <property type="match status" value="1"/>
</dbReference>
<evidence type="ECO:0000259" key="4">
    <source>
        <dbReference type="PROSITE" id="PS51118"/>
    </source>
</evidence>
<comment type="caution">
    <text evidence="5">The sequence shown here is derived from an EMBL/GenBank/DDBJ whole genome shotgun (WGS) entry which is preliminary data.</text>
</comment>
<dbReference type="PANTHER" id="PTHR33204:SF37">
    <property type="entry name" value="HTH-TYPE TRANSCRIPTIONAL REGULATOR YODB"/>
    <property type="match status" value="1"/>
</dbReference>
<dbReference type="Gene3D" id="1.10.10.10">
    <property type="entry name" value="Winged helix-like DNA-binding domain superfamily/Winged helix DNA-binding domain"/>
    <property type="match status" value="1"/>
</dbReference>
<reference evidence="5 6" key="1">
    <citation type="submission" date="2019-01" db="EMBL/GenBank/DDBJ databases">
        <authorList>
            <person name="Deng T."/>
        </authorList>
    </citation>
    <scope>NUCLEOTIDE SEQUENCE [LARGE SCALE GENOMIC DNA]</scope>
    <source>
        <strain evidence="5 6">F8825</strain>
    </source>
</reference>
<accession>A0A4Q2TAV7</accession>
<sequence>MNGRTRTKRRSDCPLNVSLEIFGDRWTLLIVRDLMLKGRSRFGELLEGGEGIASNILTDRLGRLEAHSLVERRRDPADARRFCYRLTQRGIDLAPVLFEMILWAAQHEATAAPPEEVEEMLRNRSGYLASVRQAWTATK</sequence>
<gene>
    <name evidence="5" type="ORF">EUU22_10835</name>
</gene>
<keyword evidence="1" id="KW-0805">Transcription regulation</keyword>
<keyword evidence="3" id="KW-0804">Transcription</keyword>
<keyword evidence="2" id="KW-0238">DNA-binding</keyword>